<feature type="compositionally biased region" description="Basic and acidic residues" evidence="2">
    <location>
        <begin position="45"/>
        <end position="55"/>
    </location>
</feature>
<feature type="compositionally biased region" description="Polar residues" evidence="2">
    <location>
        <begin position="941"/>
        <end position="953"/>
    </location>
</feature>
<feature type="compositionally biased region" description="Low complexity" evidence="2">
    <location>
        <begin position="1079"/>
        <end position="1093"/>
    </location>
</feature>
<feature type="region of interest" description="Disordered" evidence="2">
    <location>
        <begin position="232"/>
        <end position="255"/>
    </location>
</feature>
<feature type="compositionally biased region" description="Low complexity" evidence="2">
    <location>
        <begin position="958"/>
        <end position="977"/>
    </location>
</feature>
<dbReference type="PANTHER" id="PTHR46563">
    <property type="entry name" value="RING-TYPE DOMAIN-CONTAINING PROTEIN"/>
    <property type="match status" value="1"/>
</dbReference>
<evidence type="ECO:0000313" key="3">
    <source>
        <dbReference type="EMBL" id="PIL37533.1"/>
    </source>
</evidence>
<evidence type="ECO:0000256" key="1">
    <source>
        <dbReference type="SAM" id="Coils"/>
    </source>
</evidence>
<keyword evidence="1" id="KW-0175">Coiled coil</keyword>
<feature type="compositionally biased region" description="Low complexity" evidence="2">
    <location>
        <begin position="677"/>
        <end position="689"/>
    </location>
</feature>
<gene>
    <name evidence="3" type="ORF">GSI_01227</name>
</gene>
<accession>A0A2G8SUY4</accession>
<dbReference type="EMBL" id="AYKW01000001">
    <property type="protein sequence ID" value="PIL37533.1"/>
    <property type="molecule type" value="Genomic_DNA"/>
</dbReference>
<reference evidence="3 4" key="1">
    <citation type="journal article" date="2015" name="Sci. Rep.">
        <title>Chromosome-level genome map provides insights into diverse defense mechanisms in the medicinal fungus Ganoderma sinense.</title>
        <authorList>
            <person name="Zhu Y."/>
            <person name="Xu J."/>
            <person name="Sun C."/>
            <person name="Zhou S."/>
            <person name="Xu H."/>
            <person name="Nelson D.R."/>
            <person name="Qian J."/>
            <person name="Song J."/>
            <person name="Luo H."/>
            <person name="Xiang L."/>
            <person name="Li Y."/>
            <person name="Xu Z."/>
            <person name="Ji A."/>
            <person name="Wang L."/>
            <person name="Lu S."/>
            <person name="Hayward A."/>
            <person name="Sun W."/>
            <person name="Li X."/>
            <person name="Schwartz D.C."/>
            <person name="Wang Y."/>
            <person name="Chen S."/>
        </authorList>
    </citation>
    <scope>NUCLEOTIDE SEQUENCE [LARGE SCALE GENOMIC DNA]</scope>
    <source>
        <strain evidence="3 4">ZZ0214-1</strain>
    </source>
</reference>
<feature type="region of interest" description="Disordered" evidence="2">
    <location>
        <begin position="745"/>
        <end position="1021"/>
    </location>
</feature>
<feature type="compositionally biased region" description="Pro residues" evidence="2">
    <location>
        <begin position="450"/>
        <end position="473"/>
    </location>
</feature>
<proteinExistence type="predicted"/>
<feature type="region of interest" description="Disordered" evidence="2">
    <location>
        <begin position="1"/>
        <end position="55"/>
    </location>
</feature>
<dbReference type="PANTHER" id="PTHR46563:SF4">
    <property type="entry name" value="ASPARTYL_ASPARAGINYL BETA-HYDROXYLASE ISOFORM X1"/>
    <property type="match status" value="1"/>
</dbReference>
<feature type="compositionally biased region" description="Low complexity" evidence="2">
    <location>
        <begin position="1"/>
        <end position="33"/>
    </location>
</feature>
<feature type="region of interest" description="Disordered" evidence="2">
    <location>
        <begin position="1079"/>
        <end position="1102"/>
    </location>
</feature>
<feature type="compositionally biased region" description="Low complexity" evidence="2">
    <location>
        <begin position="987"/>
        <end position="998"/>
    </location>
</feature>
<feature type="compositionally biased region" description="Low complexity" evidence="2">
    <location>
        <begin position="891"/>
        <end position="903"/>
    </location>
</feature>
<feature type="region of interest" description="Disordered" evidence="2">
    <location>
        <begin position="445"/>
        <end position="712"/>
    </location>
</feature>
<organism evidence="3 4">
    <name type="scientific">Ganoderma sinense ZZ0214-1</name>
    <dbReference type="NCBI Taxonomy" id="1077348"/>
    <lineage>
        <taxon>Eukaryota</taxon>
        <taxon>Fungi</taxon>
        <taxon>Dikarya</taxon>
        <taxon>Basidiomycota</taxon>
        <taxon>Agaricomycotina</taxon>
        <taxon>Agaricomycetes</taxon>
        <taxon>Polyporales</taxon>
        <taxon>Polyporaceae</taxon>
        <taxon>Ganoderma</taxon>
    </lineage>
</organism>
<feature type="region of interest" description="Disordered" evidence="2">
    <location>
        <begin position="366"/>
        <end position="413"/>
    </location>
</feature>
<keyword evidence="4" id="KW-1185">Reference proteome</keyword>
<protein>
    <submittedName>
        <fullName evidence="3">Uncharacterized protein</fullName>
    </submittedName>
</protein>
<feature type="compositionally biased region" description="Pro residues" evidence="2">
    <location>
        <begin position="780"/>
        <end position="794"/>
    </location>
</feature>
<feature type="compositionally biased region" description="Low complexity" evidence="2">
    <location>
        <begin position="795"/>
        <end position="804"/>
    </location>
</feature>
<feature type="compositionally biased region" description="Low complexity" evidence="2">
    <location>
        <begin position="860"/>
        <end position="870"/>
    </location>
</feature>
<dbReference type="Proteomes" id="UP000230002">
    <property type="component" value="Unassembled WGS sequence"/>
</dbReference>
<feature type="compositionally biased region" description="Basic and acidic residues" evidence="2">
    <location>
        <begin position="522"/>
        <end position="647"/>
    </location>
</feature>
<feature type="coiled-coil region" evidence="1">
    <location>
        <begin position="72"/>
        <end position="176"/>
    </location>
</feature>
<evidence type="ECO:0000313" key="4">
    <source>
        <dbReference type="Proteomes" id="UP000230002"/>
    </source>
</evidence>
<dbReference type="OrthoDB" id="3268221at2759"/>
<name>A0A2G8SUY4_9APHY</name>
<comment type="caution">
    <text evidence="3">The sequence shown here is derived from an EMBL/GenBank/DDBJ whole genome shotgun (WGS) entry which is preliminary data.</text>
</comment>
<dbReference type="AlphaFoldDB" id="A0A2G8SUY4"/>
<evidence type="ECO:0000256" key="2">
    <source>
        <dbReference type="SAM" id="MobiDB-lite"/>
    </source>
</evidence>
<sequence length="1102" mass="120606">MESSESSESPIESPLDLPSPGSRSARSARSSISEQTRSAARARRSKDGSSMRDVARILVTRERETADLKRAMYTLSEQLKAERQRADAAEAKTREVLNHFKNTNDAKIAAEQDAARANEGLRLYKLQYENAQEEIRRAQKLIDSLEAQRLDAEEAAAKARSTARKLKEEKVIMQAREEGRRQGIEEGMAQGRVMGYEEGREAGFEHGRAAAEREFTSAPVTEMEYATPRAREYVPPQVSRPSTSEDSLPPPVMPDYTQPMDTEPIPPPTTNPARIPTPSETMPVEQPVPELRPISIRTSMFSPSHPAVDIPPEGWIPTLDGDNRIRLPPPHEMAPPPPTSPEPLSAVLNNVKNIPDEPVMIPPPANPAAEAANRKVKHRRRNSTDSHSTTMSQFEILGPPTPAGTMPRGATRDRPSVLSAIAEERERTSSASSPVYDMPNLSTQSFAMPVPSPTMPVPSPQPAPTPAVPPQNPTYPDTTPRYARSAENVARSAGGDYYRTNTPGYGSEASYHTGGYGSRSQEQLRDREREQREREMDRVRAEHERERADRERADRERVDRERMDRERARMEREHIEREHMEREHMERERERVRQERERAERERAERERVESQRMERERAERQRVERERFEREHQQERERERERERARSPYGAGDRYGDPTPRRHPSMQHIYAPPHSPHSSPDTPSSRTPAIIAPAPSLRHPPFNKVPENRGSMSSNEITFEVVPPSRPESNISVAQTEGVFLSADDADRPLPSVPETPVETAPSSPVIPPNTMLSGMSGPWPPPGFVPSGPPSPAMSSAVGPAGVPLPPSSYGGSTVSPAGVPLPPSIYGGTPSVRSEAVIPGGFPSNNDPPPVIPLQPSSRSSNSAGSSRKATEPYSRVNIKRRDEDSESSISSGLGSADSLTTPPIRSKKLSKSGRSTPAYAAAPIPQGVQYPVPPTPRSSTSNSLGSHTNRAARVPLPSSVSGSVVGGPTRPGSAVGGPPPRPGSVVGGTRPPSVAGMDRPRSPMMGGRNLMMSPNMQFGGLPVPEPVIPIPIPEPSPITRPVQILASPRRPITPLTDIEPTTVIPSVARVPSPVASAISSAPTNFTTTTKGKKGKKKR</sequence>